<evidence type="ECO:0000256" key="15">
    <source>
        <dbReference type="ARBA" id="ARBA00022777"/>
    </source>
</evidence>
<keyword evidence="10" id="KW-0808">Transferase</keyword>
<dbReference type="SUPFAM" id="SSF47473">
    <property type="entry name" value="EF-hand"/>
    <property type="match status" value="1"/>
</dbReference>
<feature type="compositionally biased region" description="Basic and acidic residues" evidence="31">
    <location>
        <begin position="795"/>
        <end position="805"/>
    </location>
</feature>
<keyword evidence="21" id="KW-0564">Palmitate</keyword>
<feature type="binding site" evidence="30">
    <location>
        <position position="333"/>
    </location>
    <ligand>
        <name>ATP</name>
        <dbReference type="ChEBI" id="CHEBI:30616"/>
    </ligand>
</feature>
<dbReference type="PANTHER" id="PTHR24349">
    <property type="entry name" value="SERINE/THREONINE-PROTEIN KINASE"/>
    <property type="match status" value="1"/>
</dbReference>
<feature type="region of interest" description="Disordered" evidence="31">
    <location>
        <begin position="22"/>
        <end position="216"/>
    </location>
</feature>
<feature type="compositionally biased region" description="Polar residues" evidence="31">
    <location>
        <begin position="163"/>
        <end position="205"/>
    </location>
</feature>
<dbReference type="Pfam" id="PF00069">
    <property type="entry name" value="Pkinase"/>
    <property type="match status" value="1"/>
</dbReference>
<feature type="domain" description="EF-hand" evidence="33">
    <location>
        <begin position="627"/>
        <end position="662"/>
    </location>
</feature>
<proteinExistence type="inferred from homology"/>
<feature type="domain" description="EF-hand" evidence="33">
    <location>
        <begin position="701"/>
        <end position="736"/>
    </location>
</feature>
<keyword evidence="8" id="KW-1032">Host cell membrane</keyword>
<evidence type="ECO:0000256" key="28">
    <source>
        <dbReference type="ARBA" id="ARBA00060437"/>
    </source>
</evidence>
<evidence type="ECO:0000256" key="20">
    <source>
        <dbReference type="ARBA" id="ARBA00023069"/>
    </source>
</evidence>
<protein>
    <recommendedName>
        <fullName evidence="29">Calcium-dependent protein kinase 1</fullName>
        <ecNumber evidence="6">2.7.11.1</ecNumber>
    </recommendedName>
</protein>
<gene>
    <name evidence="34" type="ORF">FGO68_gene15417</name>
</gene>
<keyword evidence="16" id="KW-0106">Calcium</keyword>
<evidence type="ECO:0000256" key="1">
    <source>
        <dbReference type="ARBA" id="ARBA00001946"/>
    </source>
</evidence>
<evidence type="ECO:0000256" key="26">
    <source>
        <dbReference type="ARBA" id="ARBA00048679"/>
    </source>
</evidence>
<dbReference type="Pfam" id="PF13499">
    <property type="entry name" value="EF-hand_7"/>
    <property type="match status" value="2"/>
</dbReference>
<keyword evidence="17 30" id="KW-0067">ATP-binding</keyword>
<sequence>MGNTLTCDAACCGVQDKNSLNLEADGNDPKSNTSNIRHHPHGSVQSDKEAQRQGRGSKVDVIADAQQQHPNKNTNGVQVTTTNQQEPFGHKKTVVELVKNADSDTERRRRERAQQVASGVSSQYNSQQNNNGAGVPQQSNSNPQSVKQKTDEIANAAGARTGPQGNNANQDGLQQNNNTGPQNGIQVGGTNPVQQQPSVDAKNSSPAQPAPAAEQKVSRAELLKNFQFGAAFVVEESSFRLDQKKDPHAPTSAQANKMIQMMEKTILQKYMEQVQLQKFRLVINPRMLVSHRRNPIEVNYEVLEVIGKGGYGEVKKVKHKELDVIRALKVIKKSRYKSQAELKMIKNEISIMKVVDHPNIVKLYEFFEDDENFYIIQEFCSGGQLFEAILKKKTFSENEAAEIMTQLLSAIAHCHQRKIVHRDVKPENLLIDQLSVDAEKFVVKVIDFGISTHFTPDQKLTLSIGTPYYVAPEVIEGQYNEKCDVWSCGVILYILLCGYPPFYGRDANSIYNKILKGEYSFNSKEWSSVSKAAKDLIKKMLQKLPQNRLTAAEALGDPWIKQFHRGGTGGPNNQGPAGTPQNRVGSPPTTVKPLCVSALTQLKNFHCERKLQQAVLAYIANSMNTKQQEDRLLAIFKQFDSDADGILTVEEIREGFKEFMGEQMLFEGELQQIMEQVDLNRNGQIEYSEFVAATSNFYQMLTEKHLKQAFDLFDLDANGQITPRELKHILGNKNKEIPDEDWEKLIEEFDKDGDGMINFDEFKRMMMQLHQVQGTFGAHGSQGLGGAGAAGGKQQESHSTDIKVENHHHHVV</sequence>
<reference evidence="34" key="1">
    <citation type="submission" date="2019-06" db="EMBL/GenBank/DDBJ databases">
        <authorList>
            <person name="Zheng W."/>
        </authorList>
    </citation>
    <scope>NUCLEOTIDE SEQUENCE</scope>
    <source>
        <strain evidence="34">QDHG01</strain>
    </source>
</reference>
<evidence type="ECO:0000256" key="30">
    <source>
        <dbReference type="PROSITE-ProRule" id="PRU10141"/>
    </source>
</evidence>
<feature type="compositionally biased region" description="Basic and acidic residues" evidence="31">
    <location>
        <begin position="99"/>
        <end position="108"/>
    </location>
</feature>
<dbReference type="Gene3D" id="1.10.238.10">
    <property type="entry name" value="EF-hand"/>
    <property type="match status" value="1"/>
</dbReference>
<evidence type="ECO:0000259" key="33">
    <source>
        <dbReference type="PROSITE" id="PS50222"/>
    </source>
</evidence>
<evidence type="ECO:0000256" key="25">
    <source>
        <dbReference type="ARBA" id="ARBA00047899"/>
    </source>
</evidence>
<dbReference type="GO" id="GO:0004674">
    <property type="term" value="F:protein serine/threonine kinase activity"/>
    <property type="evidence" value="ECO:0007669"/>
    <property type="project" value="UniProtKB-KW"/>
</dbReference>
<evidence type="ECO:0000256" key="13">
    <source>
        <dbReference type="ARBA" id="ARBA00022737"/>
    </source>
</evidence>
<evidence type="ECO:0000313" key="35">
    <source>
        <dbReference type="Proteomes" id="UP000785679"/>
    </source>
</evidence>
<keyword evidence="22" id="KW-0966">Cell projection</keyword>
<dbReference type="InterPro" id="IPR000719">
    <property type="entry name" value="Prot_kinase_dom"/>
</dbReference>
<dbReference type="SUPFAM" id="SSF56112">
    <property type="entry name" value="Protein kinase-like (PK-like)"/>
    <property type="match status" value="1"/>
</dbReference>
<feature type="compositionally biased region" description="Polar residues" evidence="31">
    <location>
        <begin position="573"/>
        <end position="588"/>
    </location>
</feature>
<keyword evidence="14 30" id="KW-0547">Nucleotide-binding</keyword>
<dbReference type="GO" id="GO:0020002">
    <property type="term" value="C:host cell plasma membrane"/>
    <property type="evidence" value="ECO:0007669"/>
    <property type="project" value="UniProtKB-SubCell"/>
</dbReference>
<evidence type="ECO:0000259" key="32">
    <source>
        <dbReference type="PROSITE" id="PS50011"/>
    </source>
</evidence>
<dbReference type="InterPro" id="IPR008271">
    <property type="entry name" value="Ser/Thr_kinase_AS"/>
</dbReference>
<evidence type="ECO:0000256" key="19">
    <source>
        <dbReference type="ARBA" id="ARBA00022870"/>
    </source>
</evidence>
<evidence type="ECO:0000256" key="9">
    <source>
        <dbReference type="ARBA" id="ARBA00022527"/>
    </source>
</evidence>
<keyword evidence="11" id="KW-0519">Myristate</keyword>
<dbReference type="OrthoDB" id="10433656at2759"/>
<dbReference type="PROSITE" id="PS00018">
    <property type="entry name" value="EF_HAND_1"/>
    <property type="match status" value="4"/>
</dbReference>
<evidence type="ECO:0000256" key="4">
    <source>
        <dbReference type="ARBA" id="ARBA00004425"/>
    </source>
</evidence>
<comment type="caution">
    <text evidence="34">The sequence shown here is derived from an EMBL/GenBank/DDBJ whole genome shotgun (WGS) entry which is preliminary data.</text>
</comment>
<keyword evidence="12" id="KW-0479">Metal-binding</keyword>
<dbReference type="EC" id="2.7.11.1" evidence="6"/>
<comment type="subcellular location">
    <subcellularLocation>
        <location evidence="3">Cell membrane</location>
        <topology evidence="3">Lipid-anchor</topology>
        <orientation evidence="3">Cytoplasmic side</orientation>
    </subcellularLocation>
    <subcellularLocation>
        <location evidence="2">Cell projection</location>
        <location evidence="2">Cilium</location>
        <location evidence="2">Flagellum</location>
    </subcellularLocation>
    <subcellularLocation>
        <location evidence="4">Host cell membrane</location>
        <topology evidence="4">Lipid-anchor</topology>
    </subcellularLocation>
    <subcellularLocation>
        <location evidence="28">Parasitophorous vacuole membrane</location>
        <topology evidence="28">Lipid-anchor</topology>
    </subcellularLocation>
</comment>
<dbReference type="InterPro" id="IPR011992">
    <property type="entry name" value="EF-hand-dom_pair"/>
</dbReference>
<comment type="function">
    <text evidence="27">Calcium-dependent protein kinase which acts as a sensor and effector of intracellular Ca(2+) levels probably in part downstream of cGMP-activated PKG kinase. During the liver stage, involved in sporozoite motility and thus in sporozoite invasion of host hepatocytes, probably together with CDPK4 and CDPK5. In the mosquito midgut and during the last stage of male gamete exflagellation, may play a role in the rupture of the host erythrocyte membrane. In the mosquito midgut, required for the differentiation of the zygote into the ookinete by promoting the translational activation of a subset of repressed mRNAs; these mRNAs are kept repressed in the zygote by the DOZI- or CITH-containing mRNP complexes. Dispensable during the asexual blood stage.</text>
</comment>
<dbReference type="InterPro" id="IPR017441">
    <property type="entry name" value="Protein_kinase_ATP_BS"/>
</dbReference>
<keyword evidence="15" id="KW-0418">Kinase</keyword>
<dbReference type="InterPro" id="IPR018247">
    <property type="entry name" value="EF_Hand_1_Ca_BS"/>
</dbReference>
<dbReference type="Proteomes" id="UP000785679">
    <property type="component" value="Unassembled WGS sequence"/>
</dbReference>
<keyword evidence="18" id="KW-0282">Flagellum</keyword>
<accession>A0A8J8NH90</accession>
<dbReference type="InterPro" id="IPR050205">
    <property type="entry name" value="CDPK_Ser/Thr_kinases"/>
</dbReference>
<dbReference type="FunFam" id="1.10.238.10:FF:000003">
    <property type="entry name" value="Calmodulin A"/>
    <property type="match status" value="1"/>
</dbReference>
<comment type="cofactor">
    <cofactor evidence="1">
        <name>Mg(2+)</name>
        <dbReference type="ChEBI" id="CHEBI:18420"/>
    </cofactor>
</comment>
<feature type="compositionally biased region" description="Gly residues" evidence="31">
    <location>
        <begin position="780"/>
        <end position="791"/>
    </location>
</feature>
<organism evidence="34 35">
    <name type="scientific">Halteria grandinella</name>
    <dbReference type="NCBI Taxonomy" id="5974"/>
    <lineage>
        <taxon>Eukaryota</taxon>
        <taxon>Sar</taxon>
        <taxon>Alveolata</taxon>
        <taxon>Ciliophora</taxon>
        <taxon>Intramacronucleata</taxon>
        <taxon>Spirotrichea</taxon>
        <taxon>Stichotrichia</taxon>
        <taxon>Sporadotrichida</taxon>
        <taxon>Halteriidae</taxon>
        <taxon>Halteria</taxon>
    </lineage>
</organism>
<name>A0A8J8NH90_HALGN</name>
<comment type="subunit">
    <text evidence="5">Monomer.</text>
</comment>
<evidence type="ECO:0000256" key="22">
    <source>
        <dbReference type="ARBA" id="ARBA00023273"/>
    </source>
</evidence>
<dbReference type="SMART" id="SM00220">
    <property type="entry name" value="S_TKc"/>
    <property type="match status" value="1"/>
</dbReference>
<dbReference type="GO" id="GO:0031514">
    <property type="term" value="C:motile cilium"/>
    <property type="evidence" value="ECO:0007669"/>
    <property type="project" value="UniProtKB-SubCell"/>
</dbReference>
<evidence type="ECO:0000256" key="29">
    <source>
        <dbReference type="ARBA" id="ARBA00068067"/>
    </source>
</evidence>
<feature type="compositionally biased region" description="Low complexity" evidence="31">
    <location>
        <begin position="121"/>
        <end position="131"/>
    </location>
</feature>
<evidence type="ECO:0000256" key="12">
    <source>
        <dbReference type="ARBA" id="ARBA00022723"/>
    </source>
</evidence>
<feature type="region of interest" description="Disordered" evidence="31">
    <location>
        <begin position="777"/>
        <end position="812"/>
    </location>
</feature>
<comment type="catalytic activity">
    <reaction evidence="26">
        <text>L-seryl-[protein] + ATP = O-phospho-L-seryl-[protein] + ADP + H(+)</text>
        <dbReference type="Rhea" id="RHEA:17989"/>
        <dbReference type="Rhea" id="RHEA-COMP:9863"/>
        <dbReference type="Rhea" id="RHEA-COMP:11604"/>
        <dbReference type="ChEBI" id="CHEBI:15378"/>
        <dbReference type="ChEBI" id="CHEBI:29999"/>
        <dbReference type="ChEBI" id="CHEBI:30616"/>
        <dbReference type="ChEBI" id="CHEBI:83421"/>
        <dbReference type="ChEBI" id="CHEBI:456216"/>
        <dbReference type="EC" id="2.7.11.1"/>
    </reaction>
</comment>
<evidence type="ECO:0000256" key="5">
    <source>
        <dbReference type="ARBA" id="ARBA00011245"/>
    </source>
</evidence>
<dbReference type="GO" id="GO:0005509">
    <property type="term" value="F:calcium ion binding"/>
    <property type="evidence" value="ECO:0007669"/>
    <property type="project" value="InterPro"/>
</dbReference>
<evidence type="ECO:0000256" key="16">
    <source>
        <dbReference type="ARBA" id="ARBA00022837"/>
    </source>
</evidence>
<dbReference type="Gene3D" id="1.10.510.10">
    <property type="entry name" value="Transferase(Phosphotransferase) domain 1"/>
    <property type="match status" value="1"/>
</dbReference>
<feature type="compositionally biased region" description="Polar residues" evidence="31">
    <location>
        <begin position="136"/>
        <end position="147"/>
    </location>
</feature>
<evidence type="ECO:0000256" key="21">
    <source>
        <dbReference type="ARBA" id="ARBA00023139"/>
    </source>
</evidence>
<dbReference type="GO" id="GO:0020005">
    <property type="term" value="C:symbiont-containing vacuole membrane"/>
    <property type="evidence" value="ECO:0007669"/>
    <property type="project" value="UniProtKB-SubCell"/>
</dbReference>
<evidence type="ECO:0000256" key="24">
    <source>
        <dbReference type="ARBA" id="ARBA00024334"/>
    </source>
</evidence>
<dbReference type="SMART" id="SM00054">
    <property type="entry name" value="EFh"/>
    <property type="match status" value="4"/>
</dbReference>
<evidence type="ECO:0000256" key="8">
    <source>
        <dbReference type="ARBA" id="ARBA00022511"/>
    </source>
</evidence>
<feature type="domain" description="EF-hand" evidence="33">
    <location>
        <begin position="737"/>
        <end position="772"/>
    </location>
</feature>
<keyword evidence="35" id="KW-1185">Reference proteome</keyword>
<feature type="domain" description="Protein kinase" evidence="32">
    <location>
        <begin position="300"/>
        <end position="560"/>
    </location>
</feature>
<dbReference type="PROSITE" id="PS50011">
    <property type="entry name" value="PROTEIN_KINASE_DOM"/>
    <property type="match status" value="1"/>
</dbReference>
<dbReference type="EMBL" id="RRYP01016877">
    <property type="protein sequence ID" value="TNV74531.1"/>
    <property type="molecule type" value="Genomic_DNA"/>
</dbReference>
<dbReference type="FunFam" id="3.30.200.20:FF:000315">
    <property type="entry name" value="Calcium-dependent protein kinase 3"/>
    <property type="match status" value="1"/>
</dbReference>
<dbReference type="InterPro" id="IPR002048">
    <property type="entry name" value="EF_hand_dom"/>
</dbReference>
<dbReference type="PROSITE" id="PS00107">
    <property type="entry name" value="PROTEIN_KINASE_ATP"/>
    <property type="match status" value="1"/>
</dbReference>
<dbReference type="PROSITE" id="PS00108">
    <property type="entry name" value="PROTEIN_KINASE_ST"/>
    <property type="match status" value="1"/>
</dbReference>
<evidence type="ECO:0000256" key="6">
    <source>
        <dbReference type="ARBA" id="ARBA00012513"/>
    </source>
</evidence>
<evidence type="ECO:0000256" key="11">
    <source>
        <dbReference type="ARBA" id="ARBA00022707"/>
    </source>
</evidence>
<keyword evidence="19" id="KW-1043">Host membrane</keyword>
<dbReference type="CDD" id="cd05117">
    <property type="entry name" value="STKc_CAMK"/>
    <property type="match status" value="1"/>
</dbReference>
<dbReference type="Gene3D" id="3.30.200.20">
    <property type="entry name" value="Phosphorylase Kinase, domain 1"/>
    <property type="match status" value="1"/>
</dbReference>
<comment type="similarity">
    <text evidence="24">Belongs to the protein kinase superfamily. Ser/Thr protein kinase family. CDPK subfamily.</text>
</comment>
<feature type="region of interest" description="Disordered" evidence="31">
    <location>
        <begin position="563"/>
        <end position="588"/>
    </location>
</feature>
<evidence type="ECO:0000256" key="10">
    <source>
        <dbReference type="ARBA" id="ARBA00022679"/>
    </source>
</evidence>
<evidence type="ECO:0000256" key="23">
    <source>
        <dbReference type="ARBA" id="ARBA00023288"/>
    </source>
</evidence>
<keyword evidence="23" id="KW-0449">Lipoprotein</keyword>
<evidence type="ECO:0000256" key="2">
    <source>
        <dbReference type="ARBA" id="ARBA00004230"/>
    </source>
</evidence>
<dbReference type="FunFam" id="1.10.510.10:FF:000398">
    <property type="entry name" value="Calcium-dependent protein kinase 1"/>
    <property type="match status" value="1"/>
</dbReference>
<dbReference type="AlphaFoldDB" id="A0A8J8NH90"/>
<evidence type="ECO:0000256" key="7">
    <source>
        <dbReference type="ARBA" id="ARBA00022475"/>
    </source>
</evidence>
<evidence type="ECO:0000256" key="3">
    <source>
        <dbReference type="ARBA" id="ARBA00004342"/>
    </source>
</evidence>
<dbReference type="GO" id="GO:0005524">
    <property type="term" value="F:ATP binding"/>
    <property type="evidence" value="ECO:0007669"/>
    <property type="project" value="UniProtKB-UniRule"/>
</dbReference>
<evidence type="ECO:0000256" key="18">
    <source>
        <dbReference type="ARBA" id="ARBA00022846"/>
    </source>
</evidence>
<dbReference type="GO" id="GO:0005886">
    <property type="term" value="C:plasma membrane"/>
    <property type="evidence" value="ECO:0007669"/>
    <property type="project" value="UniProtKB-SubCell"/>
</dbReference>
<evidence type="ECO:0000256" key="14">
    <source>
        <dbReference type="ARBA" id="ARBA00022741"/>
    </source>
</evidence>
<keyword evidence="13" id="KW-0677">Repeat</keyword>
<dbReference type="InterPro" id="IPR011009">
    <property type="entry name" value="Kinase-like_dom_sf"/>
</dbReference>
<evidence type="ECO:0000256" key="17">
    <source>
        <dbReference type="ARBA" id="ARBA00022840"/>
    </source>
</evidence>
<keyword evidence="20" id="KW-0969">Cilium</keyword>
<evidence type="ECO:0000256" key="27">
    <source>
        <dbReference type="ARBA" id="ARBA00056933"/>
    </source>
</evidence>
<keyword evidence="9" id="KW-0723">Serine/threonine-protein kinase</keyword>
<comment type="catalytic activity">
    <reaction evidence="25">
        <text>L-threonyl-[protein] + ATP = O-phospho-L-threonyl-[protein] + ADP + H(+)</text>
        <dbReference type="Rhea" id="RHEA:46608"/>
        <dbReference type="Rhea" id="RHEA-COMP:11060"/>
        <dbReference type="Rhea" id="RHEA-COMP:11605"/>
        <dbReference type="ChEBI" id="CHEBI:15378"/>
        <dbReference type="ChEBI" id="CHEBI:30013"/>
        <dbReference type="ChEBI" id="CHEBI:30616"/>
        <dbReference type="ChEBI" id="CHEBI:61977"/>
        <dbReference type="ChEBI" id="CHEBI:456216"/>
        <dbReference type="EC" id="2.7.11.1"/>
    </reaction>
</comment>
<dbReference type="CDD" id="cd00051">
    <property type="entry name" value="EFh"/>
    <property type="match status" value="1"/>
</dbReference>
<dbReference type="PROSITE" id="PS50222">
    <property type="entry name" value="EF_HAND_2"/>
    <property type="match status" value="4"/>
</dbReference>
<keyword evidence="7" id="KW-1003">Cell membrane</keyword>
<evidence type="ECO:0000313" key="34">
    <source>
        <dbReference type="EMBL" id="TNV74531.1"/>
    </source>
</evidence>
<feature type="compositionally biased region" description="Low complexity" evidence="31">
    <location>
        <begin position="71"/>
        <end position="85"/>
    </location>
</feature>
<evidence type="ECO:0000256" key="31">
    <source>
        <dbReference type="SAM" id="MobiDB-lite"/>
    </source>
</evidence>
<keyword evidence="19" id="KW-0472">Membrane</keyword>
<feature type="domain" description="EF-hand" evidence="33">
    <location>
        <begin position="665"/>
        <end position="700"/>
    </location>
</feature>